<dbReference type="GeneID" id="88766214"/>
<gene>
    <name evidence="2" type="ORF">CWATWH0003_2555</name>
</gene>
<evidence type="ECO:0000313" key="2">
    <source>
        <dbReference type="EMBL" id="EHJ12723.1"/>
    </source>
</evidence>
<dbReference type="RefSeq" id="WP_007308293.1">
    <property type="nucleotide sequence ID" value="NZ_AESD01000382.1"/>
</dbReference>
<organism evidence="2 3">
    <name type="scientific">Crocosphaera watsonii WH 0003</name>
    <dbReference type="NCBI Taxonomy" id="423471"/>
    <lineage>
        <taxon>Bacteria</taxon>
        <taxon>Bacillati</taxon>
        <taxon>Cyanobacteriota</taxon>
        <taxon>Cyanophyceae</taxon>
        <taxon>Oscillatoriophycideae</taxon>
        <taxon>Chroococcales</taxon>
        <taxon>Aphanothecaceae</taxon>
        <taxon>Crocosphaera</taxon>
    </lineage>
</organism>
<dbReference type="AlphaFoldDB" id="G5J4Z0"/>
<reference evidence="2 3" key="1">
    <citation type="journal article" date="2011" name="Front. Microbiol.">
        <title>Two Strains of Crocosphaera watsonii with Highly Conserved Genomes are Distinguished by Strain-Specific Features.</title>
        <authorList>
            <person name="Bench S.R."/>
            <person name="Ilikchyan I.N."/>
            <person name="Tripp H.J."/>
            <person name="Zehr J.P."/>
        </authorList>
    </citation>
    <scope>NUCLEOTIDE SEQUENCE [LARGE SCALE GENOMIC DNA]</scope>
    <source>
        <strain evidence="2 3">WH 0003</strain>
    </source>
</reference>
<feature type="chain" id="PRO_5003479135" evidence="1">
    <location>
        <begin position="20"/>
        <end position="122"/>
    </location>
</feature>
<keyword evidence="1" id="KW-0732">Signal</keyword>
<protein>
    <submittedName>
        <fullName evidence="2">Uncharacterized protein</fullName>
    </submittedName>
</protein>
<dbReference type="EMBL" id="AESD01000382">
    <property type="protein sequence ID" value="EHJ12723.1"/>
    <property type="molecule type" value="Genomic_DNA"/>
</dbReference>
<evidence type="ECO:0000256" key="1">
    <source>
        <dbReference type="SAM" id="SignalP"/>
    </source>
</evidence>
<name>G5J4Z0_CROWT</name>
<accession>G5J4Z0</accession>
<dbReference type="PATRIC" id="fig|423471.3.peg.2402"/>
<sequence length="122" mass="13192">MIKYIIASGFSAVMLANLASPALSSEDVAINLNVNPSSNYHRNTTINNLGPTRLVGLAYQGNFKHRGIPSHGGLIRSVMSGKVNAEVLVTAAIAEGRVSPDTLYDKGYLDLVNLRLQSYRNF</sequence>
<dbReference type="Proteomes" id="UP000003477">
    <property type="component" value="Unassembled WGS sequence"/>
</dbReference>
<proteinExistence type="predicted"/>
<evidence type="ECO:0000313" key="3">
    <source>
        <dbReference type="Proteomes" id="UP000003477"/>
    </source>
</evidence>
<feature type="signal peptide" evidence="1">
    <location>
        <begin position="1"/>
        <end position="19"/>
    </location>
</feature>
<comment type="caution">
    <text evidence="2">The sequence shown here is derived from an EMBL/GenBank/DDBJ whole genome shotgun (WGS) entry which is preliminary data.</text>
</comment>